<dbReference type="PANTHER" id="PTHR30287">
    <property type="entry name" value="MEMBRANE COMPONENT OF PREDICTED ABC SUPERFAMILY METABOLITE UPTAKE TRANSPORTER"/>
    <property type="match status" value="1"/>
</dbReference>
<keyword evidence="3 7" id="KW-0812">Transmembrane</keyword>
<evidence type="ECO:0000256" key="1">
    <source>
        <dbReference type="ARBA" id="ARBA00004651"/>
    </source>
</evidence>
<protein>
    <recommendedName>
        <fullName evidence="8">ABC3 transporter permease C-terminal domain-containing protein</fullName>
    </recommendedName>
</protein>
<dbReference type="Pfam" id="PF02687">
    <property type="entry name" value="FtsX"/>
    <property type="match status" value="1"/>
</dbReference>
<gene>
    <name evidence="9" type="ORF">QQA45_05850</name>
</gene>
<keyword evidence="5 7" id="KW-0472">Membrane</keyword>
<keyword evidence="10" id="KW-1185">Reference proteome</keyword>
<keyword evidence="6" id="KW-0175">Coiled coil</keyword>
<evidence type="ECO:0000256" key="7">
    <source>
        <dbReference type="SAM" id="Phobius"/>
    </source>
</evidence>
<dbReference type="Proteomes" id="UP001225134">
    <property type="component" value="Unassembled WGS sequence"/>
</dbReference>
<reference evidence="9 10" key="1">
    <citation type="submission" date="2023-06" db="EMBL/GenBank/DDBJ databases">
        <title>Antibody response to the Sneathia vaginalis cytopathogenic toxin A during pregnancy.</title>
        <authorList>
            <person name="Mccoy Z.T."/>
            <person name="Serrano M.G."/>
            <person name="Spaine K."/>
            <person name="Edwards D.J."/>
            <person name="Buck G.A."/>
            <person name="Jefferson K."/>
        </authorList>
    </citation>
    <scope>NUCLEOTIDE SEQUENCE [LARGE SCALE GENOMIC DNA]</scope>
    <source>
        <strain evidence="9 10">CCUG 42621</strain>
    </source>
</reference>
<evidence type="ECO:0000259" key="8">
    <source>
        <dbReference type="Pfam" id="PF02687"/>
    </source>
</evidence>
<evidence type="ECO:0000256" key="5">
    <source>
        <dbReference type="ARBA" id="ARBA00023136"/>
    </source>
</evidence>
<dbReference type="InterPro" id="IPR038766">
    <property type="entry name" value="Membrane_comp_ABC_pdt"/>
</dbReference>
<comment type="caution">
    <text evidence="9">The sequence shown here is derived from an EMBL/GenBank/DDBJ whole genome shotgun (WGS) entry which is preliminary data.</text>
</comment>
<comment type="subcellular location">
    <subcellularLocation>
        <location evidence="1">Cell membrane</location>
        <topology evidence="1">Multi-pass membrane protein</topology>
    </subcellularLocation>
</comment>
<evidence type="ECO:0000256" key="2">
    <source>
        <dbReference type="ARBA" id="ARBA00022475"/>
    </source>
</evidence>
<dbReference type="RefSeq" id="WP_285153239.1">
    <property type="nucleotide sequence ID" value="NZ_JASSPP010000010.1"/>
</dbReference>
<proteinExistence type="predicted"/>
<evidence type="ECO:0000256" key="4">
    <source>
        <dbReference type="ARBA" id="ARBA00022989"/>
    </source>
</evidence>
<keyword evidence="4 7" id="KW-1133">Transmembrane helix</keyword>
<feature type="transmembrane region" description="Helical" evidence="7">
    <location>
        <begin position="488"/>
        <end position="516"/>
    </location>
</feature>
<dbReference type="InterPro" id="IPR003838">
    <property type="entry name" value="ABC3_permease_C"/>
</dbReference>
<dbReference type="EMBL" id="JASSPP010000010">
    <property type="protein sequence ID" value="MDK9581017.1"/>
    <property type="molecule type" value="Genomic_DNA"/>
</dbReference>
<accession>A0ABT7HKF4</accession>
<feature type="coiled-coil region" evidence="6">
    <location>
        <begin position="257"/>
        <end position="364"/>
    </location>
</feature>
<dbReference type="PANTHER" id="PTHR30287:SF1">
    <property type="entry name" value="INNER MEMBRANE PROTEIN"/>
    <property type="match status" value="1"/>
</dbReference>
<name>A0ABT7HKF4_9FUSO</name>
<feature type="domain" description="ABC3 transporter permease C-terminal" evidence="8">
    <location>
        <begin position="400"/>
        <end position="513"/>
    </location>
</feature>
<evidence type="ECO:0000256" key="3">
    <source>
        <dbReference type="ARBA" id="ARBA00022692"/>
    </source>
</evidence>
<organism evidence="9 10">
    <name type="scientific">Sneathia sanguinegens</name>
    <dbReference type="NCBI Taxonomy" id="40543"/>
    <lineage>
        <taxon>Bacteria</taxon>
        <taxon>Fusobacteriati</taxon>
        <taxon>Fusobacteriota</taxon>
        <taxon>Fusobacteriia</taxon>
        <taxon>Fusobacteriales</taxon>
        <taxon>Leptotrichiaceae</taxon>
        <taxon>Sneathia</taxon>
    </lineage>
</organism>
<keyword evidence="2" id="KW-1003">Cell membrane</keyword>
<sequence>MKALNKDIIREIIRSKSRFLTLIIIVFLCSLTYVGLNSTVYDIKKSINNSVIKNNMYDIRVEVPIGFTDSDIATLKSLNNIESIKFYNETVDYDKKILYIENDNLKENTALSLQNMDNNYILPGYKVIGKGMDISYPQDKIIKSGVTMEKAFLIPKTNKIKNVAIIKLKNSEKYDTFSDKYINYVKEYKEKLNLLLAKRPSEREQEIHKNLSEGLEKIDNGFIEINKNNEKLAQNKKKILVGLDKINEKKEEFLSFKSKIEKNKKLLEENLKKLQSEKAKLEQVQGMDDEKNALNSKYEQVQKEYKSLIINEKAYKISYEKALKNFENEKAKLQNSNKKLKEADREINIKRQELETKKNELNNQKKFVIKPMYSVGSRYDNDAFLTLYNNIKSTKIMCYLFPACFFIIGLFVTSTTMIRFSTEQRINVGIYKFLGYDSKHIVIKFLIYGLVPTIIGLLIGSIAGTYLLPRFIIPTLLVGFKIFKDIKLYFVPTYAIVIVSSFIITSIITILIVVYIQLNDKTINLLTGKTTTIVKRVIFEKTILWKKLSFSKKYYLEIYLNIREECL</sequence>
<evidence type="ECO:0000256" key="6">
    <source>
        <dbReference type="SAM" id="Coils"/>
    </source>
</evidence>
<feature type="transmembrane region" description="Helical" evidence="7">
    <location>
        <begin position="441"/>
        <end position="468"/>
    </location>
</feature>
<feature type="transmembrane region" description="Helical" evidence="7">
    <location>
        <begin position="399"/>
        <end position="420"/>
    </location>
</feature>
<evidence type="ECO:0000313" key="10">
    <source>
        <dbReference type="Proteomes" id="UP001225134"/>
    </source>
</evidence>
<evidence type="ECO:0000313" key="9">
    <source>
        <dbReference type="EMBL" id="MDK9581017.1"/>
    </source>
</evidence>
<feature type="transmembrane region" description="Helical" evidence="7">
    <location>
        <begin position="20"/>
        <end position="41"/>
    </location>
</feature>